<dbReference type="Proteomes" id="UP001172155">
    <property type="component" value="Unassembled WGS sequence"/>
</dbReference>
<evidence type="ECO:0000256" key="3">
    <source>
        <dbReference type="ARBA" id="ARBA00022723"/>
    </source>
</evidence>
<keyword evidence="3" id="KW-0479">Metal-binding</keyword>
<evidence type="ECO:0000256" key="7">
    <source>
        <dbReference type="SAM" id="MobiDB-lite"/>
    </source>
</evidence>
<dbReference type="AlphaFoldDB" id="A0AA40ELF8"/>
<dbReference type="PANTHER" id="PTHR15910:SF1">
    <property type="entry name" value="ARCHAEMETZINCIN-2"/>
    <property type="match status" value="1"/>
</dbReference>
<keyword evidence="6" id="KW-0482">Metalloprotease</keyword>
<dbReference type="GO" id="GO:0046872">
    <property type="term" value="F:metal ion binding"/>
    <property type="evidence" value="ECO:0007669"/>
    <property type="project" value="UniProtKB-KW"/>
</dbReference>
<evidence type="ECO:0000313" key="8">
    <source>
        <dbReference type="EMBL" id="KAK0741455.1"/>
    </source>
</evidence>
<gene>
    <name evidence="8" type="ORF">B0T18DRAFT_491815</name>
</gene>
<dbReference type="InterPro" id="IPR024079">
    <property type="entry name" value="MetalloPept_cat_dom_sf"/>
</dbReference>
<dbReference type="PANTHER" id="PTHR15910">
    <property type="entry name" value="ARCHAEMETZINCIN"/>
    <property type="match status" value="1"/>
</dbReference>
<keyword evidence="2" id="KW-0645">Protease</keyword>
<evidence type="ECO:0000313" key="9">
    <source>
        <dbReference type="Proteomes" id="UP001172155"/>
    </source>
</evidence>
<keyword evidence="5" id="KW-0862">Zinc</keyword>
<dbReference type="EMBL" id="JAUKUD010000006">
    <property type="protein sequence ID" value="KAK0741455.1"/>
    <property type="molecule type" value="Genomic_DNA"/>
</dbReference>
<evidence type="ECO:0000256" key="1">
    <source>
        <dbReference type="ARBA" id="ARBA00001947"/>
    </source>
</evidence>
<evidence type="ECO:0000256" key="4">
    <source>
        <dbReference type="ARBA" id="ARBA00022801"/>
    </source>
</evidence>
<dbReference type="Gene3D" id="3.40.390.10">
    <property type="entry name" value="Collagenase (Catalytic Domain)"/>
    <property type="match status" value="1"/>
</dbReference>
<proteinExistence type="predicted"/>
<keyword evidence="4" id="KW-0378">Hydrolase</keyword>
<dbReference type="CDD" id="cd11375">
    <property type="entry name" value="Peptidase_M54"/>
    <property type="match status" value="1"/>
</dbReference>
<evidence type="ECO:0000256" key="6">
    <source>
        <dbReference type="ARBA" id="ARBA00023049"/>
    </source>
</evidence>
<dbReference type="SUPFAM" id="SSF55486">
    <property type="entry name" value="Metalloproteases ('zincins'), catalytic domain"/>
    <property type="match status" value="1"/>
</dbReference>
<evidence type="ECO:0000256" key="2">
    <source>
        <dbReference type="ARBA" id="ARBA00022670"/>
    </source>
</evidence>
<sequence>MSSTRKCNHAHLQADVSSHAKDAPFLRPPYPKRKAATTRSGRVSKADDVDDETAHAYNFPGPLVLPDDALSIDPKEPPQSFRSWVQGVHRNPFTSSRKTIYLAPVPSISPKLPFMRTWSTPVDPSPSTPAIHPPKTADLLAYLTAFYHPLPVTLLATAPVAFVPWGTPASPALIGLHLGSPTVTGIRTRPCPDGAFPRQLNLNDLLDAAIDSLPTDAYALVLATEHDLYEDDDDDFCCGRAYGGSRVAVVSGARYHPGLDEYAGVERGHMWPEAHCRGYVEGVCGGGGRKKKTGKGDNDGTTALSAAVRAAMGTTAEGDLYGMWMSRVARTVAHELGHCLGIAHCVYYACVMQGTAGVAEDMRQPPYLCPVCLVKVVHAVREAMPRTREKEVVVQNYRALMGFCEGWMGVGMFAGYYHWLRKRVEELEGEV</sequence>
<keyword evidence="9" id="KW-1185">Reference proteome</keyword>
<dbReference type="GO" id="GO:0008237">
    <property type="term" value="F:metallopeptidase activity"/>
    <property type="evidence" value="ECO:0007669"/>
    <property type="project" value="UniProtKB-KW"/>
</dbReference>
<evidence type="ECO:0000256" key="5">
    <source>
        <dbReference type="ARBA" id="ARBA00022833"/>
    </source>
</evidence>
<feature type="region of interest" description="Disordered" evidence="7">
    <location>
        <begin position="1"/>
        <end position="49"/>
    </location>
</feature>
<comment type="cofactor">
    <cofactor evidence="1">
        <name>Zn(2+)</name>
        <dbReference type="ChEBI" id="CHEBI:29105"/>
    </cofactor>
</comment>
<organism evidence="8 9">
    <name type="scientific">Schizothecium vesticola</name>
    <dbReference type="NCBI Taxonomy" id="314040"/>
    <lineage>
        <taxon>Eukaryota</taxon>
        <taxon>Fungi</taxon>
        <taxon>Dikarya</taxon>
        <taxon>Ascomycota</taxon>
        <taxon>Pezizomycotina</taxon>
        <taxon>Sordariomycetes</taxon>
        <taxon>Sordariomycetidae</taxon>
        <taxon>Sordariales</taxon>
        <taxon>Schizotheciaceae</taxon>
        <taxon>Schizothecium</taxon>
    </lineage>
</organism>
<evidence type="ECO:0008006" key="10">
    <source>
        <dbReference type="Google" id="ProtNLM"/>
    </source>
</evidence>
<dbReference type="Pfam" id="PF07998">
    <property type="entry name" value="Peptidase_M54"/>
    <property type="match status" value="1"/>
</dbReference>
<accession>A0AA40ELF8</accession>
<comment type="caution">
    <text evidence="8">The sequence shown here is derived from an EMBL/GenBank/DDBJ whole genome shotgun (WGS) entry which is preliminary data.</text>
</comment>
<reference evidence="8" key="1">
    <citation type="submission" date="2023-06" db="EMBL/GenBank/DDBJ databases">
        <title>Genome-scale phylogeny and comparative genomics of the fungal order Sordariales.</title>
        <authorList>
            <consortium name="Lawrence Berkeley National Laboratory"/>
            <person name="Hensen N."/>
            <person name="Bonometti L."/>
            <person name="Westerberg I."/>
            <person name="Brannstrom I.O."/>
            <person name="Guillou S."/>
            <person name="Cros-Aarteil S."/>
            <person name="Calhoun S."/>
            <person name="Haridas S."/>
            <person name="Kuo A."/>
            <person name="Mondo S."/>
            <person name="Pangilinan J."/>
            <person name="Riley R."/>
            <person name="LaButti K."/>
            <person name="Andreopoulos B."/>
            <person name="Lipzen A."/>
            <person name="Chen C."/>
            <person name="Yanf M."/>
            <person name="Daum C."/>
            <person name="Ng V."/>
            <person name="Clum A."/>
            <person name="Steindorff A."/>
            <person name="Ohm R."/>
            <person name="Martin F."/>
            <person name="Silar P."/>
            <person name="Natvig D."/>
            <person name="Lalanne C."/>
            <person name="Gautier V."/>
            <person name="Ament-velasquez S.L."/>
            <person name="Kruys A."/>
            <person name="Hutchinson M.I."/>
            <person name="Powell A.J."/>
            <person name="Barry K."/>
            <person name="Miller A.N."/>
            <person name="Grigoriev I.V."/>
            <person name="Debuchy R."/>
            <person name="Gladieux P."/>
            <person name="Thoren M.H."/>
            <person name="Johannesson H."/>
        </authorList>
    </citation>
    <scope>NUCLEOTIDE SEQUENCE</scope>
    <source>
        <strain evidence="8">SMH3187-1</strain>
    </source>
</reference>
<name>A0AA40ELF8_9PEZI</name>
<dbReference type="GO" id="GO:0006508">
    <property type="term" value="P:proteolysis"/>
    <property type="evidence" value="ECO:0007669"/>
    <property type="project" value="UniProtKB-KW"/>
</dbReference>
<protein>
    <recommendedName>
        <fullName evidence="10">Archaemetzincin-2</fullName>
    </recommendedName>
</protein>
<dbReference type="InterPro" id="IPR012962">
    <property type="entry name" value="Pept_M54_archaemetzincn"/>
</dbReference>